<keyword evidence="1" id="KW-0812">Transmembrane</keyword>
<reference evidence="2 3" key="1">
    <citation type="submission" date="2019-08" db="EMBL/GenBank/DDBJ databases">
        <title>Actinomadura sp. nov. CYP1-5 isolated from mountain soil.</title>
        <authorList>
            <person name="Songsumanus A."/>
            <person name="Kuncharoen N."/>
            <person name="Kudo T."/>
            <person name="Yuki M."/>
            <person name="Igarashi Y."/>
            <person name="Tanasupawat S."/>
        </authorList>
    </citation>
    <scope>NUCLEOTIDE SEQUENCE [LARGE SCALE GENOMIC DNA]</scope>
    <source>
        <strain evidence="2 3">JCM 14158</strain>
    </source>
</reference>
<organism evidence="2 3">
    <name type="scientific">Actinomadura chibensis</name>
    <dbReference type="NCBI Taxonomy" id="392828"/>
    <lineage>
        <taxon>Bacteria</taxon>
        <taxon>Bacillati</taxon>
        <taxon>Actinomycetota</taxon>
        <taxon>Actinomycetes</taxon>
        <taxon>Streptosporangiales</taxon>
        <taxon>Thermomonosporaceae</taxon>
        <taxon>Actinomadura</taxon>
    </lineage>
</organism>
<dbReference type="Proteomes" id="UP000323380">
    <property type="component" value="Unassembled WGS sequence"/>
</dbReference>
<protein>
    <submittedName>
        <fullName evidence="2">Uncharacterized protein</fullName>
    </submittedName>
</protein>
<evidence type="ECO:0000313" key="2">
    <source>
        <dbReference type="EMBL" id="TYB48455.1"/>
    </source>
</evidence>
<dbReference type="AlphaFoldDB" id="A0A5D0NVM5"/>
<keyword evidence="1" id="KW-1133">Transmembrane helix</keyword>
<dbReference type="EMBL" id="VSFG01000001">
    <property type="protein sequence ID" value="TYB48455.1"/>
    <property type="molecule type" value="Genomic_DNA"/>
</dbReference>
<keyword evidence="1" id="KW-0472">Membrane</keyword>
<keyword evidence="3" id="KW-1185">Reference proteome</keyword>
<dbReference type="RefSeq" id="WP_067888844.1">
    <property type="nucleotide sequence ID" value="NZ_VSFG01000001.1"/>
</dbReference>
<comment type="caution">
    <text evidence="2">The sequence shown here is derived from an EMBL/GenBank/DDBJ whole genome shotgun (WGS) entry which is preliminary data.</text>
</comment>
<sequence>MDLLMSLMLGSVSQANALLMESRQVIGLVAAILAAMLAAHLGWHGTDRVIAWRGRSEED</sequence>
<evidence type="ECO:0000313" key="3">
    <source>
        <dbReference type="Proteomes" id="UP000323380"/>
    </source>
</evidence>
<name>A0A5D0NVM5_9ACTN</name>
<feature type="transmembrane region" description="Helical" evidence="1">
    <location>
        <begin position="25"/>
        <end position="43"/>
    </location>
</feature>
<proteinExistence type="predicted"/>
<gene>
    <name evidence="2" type="ORF">FXF69_04475</name>
</gene>
<dbReference type="STRING" id="1220554.GCA_001552135_02200"/>
<evidence type="ECO:0000256" key="1">
    <source>
        <dbReference type="SAM" id="Phobius"/>
    </source>
</evidence>
<accession>A0A5D0NVM5</accession>